<feature type="compositionally biased region" description="Polar residues" evidence="1">
    <location>
        <begin position="1"/>
        <end position="39"/>
    </location>
</feature>
<evidence type="ECO:0000313" key="3">
    <source>
        <dbReference type="Proteomes" id="UP000664795"/>
    </source>
</evidence>
<dbReference type="Proteomes" id="UP000664795">
    <property type="component" value="Unassembled WGS sequence"/>
</dbReference>
<sequence>MNPDQTSSTETEQALPDSNTLGGTSSTGAGPDGTETTPAPETVGLDLDEVGEVARELEE</sequence>
<comment type="caution">
    <text evidence="2">The sequence shown here is derived from an EMBL/GenBank/DDBJ whole genome shotgun (WGS) entry which is preliminary data.</text>
</comment>
<reference evidence="2 3" key="1">
    <citation type="submission" date="2021-03" db="EMBL/GenBank/DDBJ databases">
        <title>Fibrella sp. HMF5036 genome sequencing and assembly.</title>
        <authorList>
            <person name="Kang H."/>
            <person name="Kim H."/>
            <person name="Bae S."/>
            <person name="Joh K."/>
        </authorList>
    </citation>
    <scope>NUCLEOTIDE SEQUENCE [LARGE SCALE GENOMIC DNA]</scope>
    <source>
        <strain evidence="2 3">HMF5036</strain>
    </source>
</reference>
<organism evidence="2 3">
    <name type="scientific">Fibrella aquatilis</name>
    <dbReference type="NCBI Taxonomy" id="2817059"/>
    <lineage>
        <taxon>Bacteria</taxon>
        <taxon>Pseudomonadati</taxon>
        <taxon>Bacteroidota</taxon>
        <taxon>Cytophagia</taxon>
        <taxon>Cytophagales</taxon>
        <taxon>Spirosomataceae</taxon>
        <taxon>Fibrella</taxon>
    </lineage>
</organism>
<dbReference type="AlphaFoldDB" id="A0A939JXL7"/>
<gene>
    <name evidence="2" type="ORF">J2I48_09180</name>
</gene>
<dbReference type="EMBL" id="JAFMYU010000005">
    <property type="protein sequence ID" value="MBO0931164.1"/>
    <property type="molecule type" value="Genomic_DNA"/>
</dbReference>
<feature type="region of interest" description="Disordered" evidence="1">
    <location>
        <begin position="1"/>
        <end position="59"/>
    </location>
</feature>
<dbReference type="RefSeq" id="WP_207335116.1">
    <property type="nucleotide sequence ID" value="NZ_JAFMYU010000005.1"/>
</dbReference>
<proteinExistence type="predicted"/>
<evidence type="ECO:0000256" key="1">
    <source>
        <dbReference type="SAM" id="MobiDB-lite"/>
    </source>
</evidence>
<protein>
    <submittedName>
        <fullName evidence="2">Uncharacterized protein</fullName>
    </submittedName>
</protein>
<evidence type="ECO:0000313" key="2">
    <source>
        <dbReference type="EMBL" id="MBO0931164.1"/>
    </source>
</evidence>
<accession>A0A939JXL7</accession>
<name>A0A939JXL7_9BACT</name>
<keyword evidence="3" id="KW-1185">Reference proteome</keyword>